<proteinExistence type="predicted"/>
<dbReference type="EMBL" id="QQXL01000001">
    <property type="protein sequence ID" value="RKW71649.1"/>
    <property type="molecule type" value="Genomic_DNA"/>
</dbReference>
<evidence type="ECO:0000313" key="1">
    <source>
        <dbReference type="EMBL" id="RKW71649.1"/>
    </source>
</evidence>
<comment type="caution">
    <text evidence="1">The sequence shown here is derived from an EMBL/GenBank/DDBJ whole genome shotgun (WGS) entry which is preliminary data.</text>
</comment>
<evidence type="ECO:0008006" key="3">
    <source>
        <dbReference type="Google" id="ProtNLM"/>
    </source>
</evidence>
<dbReference type="AlphaFoldDB" id="A0A496PMG0"/>
<protein>
    <recommendedName>
        <fullName evidence="3">Fis family transcriptional regulator</fullName>
    </recommendedName>
</protein>
<name>A0A496PMG0_9MICC</name>
<dbReference type="Proteomes" id="UP000273119">
    <property type="component" value="Unassembled WGS sequence"/>
</dbReference>
<keyword evidence="2" id="KW-1185">Reference proteome</keyword>
<gene>
    <name evidence="1" type="ORF">DWQ67_02080</name>
</gene>
<reference evidence="1 2" key="1">
    <citation type="submission" date="2018-07" db="EMBL/GenBank/DDBJ databases">
        <title>Arthrobacter sp. nov., isolated from raw cow's milk with high bacterial count.</title>
        <authorList>
            <person name="Hahne J."/>
            <person name="Isele D."/>
            <person name="Lipski A."/>
        </authorList>
    </citation>
    <scope>NUCLEOTIDE SEQUENCE [LARGE SCALE GENOMIC DNA]</scope>
    <source>
        <strain evidence="1 2">JZ R-183</strain>
    </source>
</reference>
<dbReference type="RefSeq" id="WP_121483912.1">
    <property type="nucleotide sequence ID" value="NZ_QQXL01000001.1"/>
</dbReference>
<organism evidence="1 2">
    <name type="scientific">Galactobacter caseinivorans</name>
    <dbReference type="NCBI Taxonomy" id="2676123"/>
    <lineage>
        <taxon>Bacteria</taxon>
        <taxon>Bacillati</taxon>
        <taxon>Actinomycetota</taxon>
        <taxon>Actinomycetes</taxon>
        <taxon>Micrococcales</taxon>
        <taxon>Micrococcaceae</taxon>
        <taxon>Galactobacter</taxon>
    </lineage>
</organism>
<sequence length="189" mass="19832">MRFDDLFADLADQAGASGARELWDEAQELARAEVAGRSLAQRLGPGHGVRLELQGGSRVRGAVVGSGQEWCAVRADGELWMVQVKAIMRAALPATARPGQAGGVHAGVEQTEGGNWVTGAGRESRPDLPLRRLLRSLARSRAVVRIEGVDGHRVAGRLLAVGSDYVELATEAGSLAVMLHGAAAVITPE</sequence>
<evidence type="ECO:0000313" key="2">
    <source>
        <dbReference type="Proteomes" id="UP000273119"/>
    </source>
</evidence>
<accession>A0A496PMG0</accession>